<organism evidence="10 11">
    <name type="scientific">Candidatus Roizmanbacteria bacterium CG10_big_fil_rev_8_21_14_0_10_45_7</name>
    <dbReference type="NCBI Taxonomy" id="1974854"/>
    <lineage>
        <taxon>Bacteria</taxon>
        <taxon>Candidatus Roizmaniibacteriota</taxon>
    </lineage>
</organism>
<feature type="transmembrane region" description="Helical" evidence="8">
    <location>
        <begin position="114"/>
        <end position="134"/>
    </location>
</feature>
<evidence type="ECO:0000256" key="8">
    <source>
        <dbReference type="SAM" id="Phobius"/>
    </source>
</evidence>
<evidence type="ECO:0000256" key="2">
    <source>
        <dbReference type="ARBA" id="ARBA00022475"/>
    </source>
</evidence>
<feature type="transmembrane region" description="Helical" evidence="8">
    <location>
        <begin position="359"/>
        <end position="377"/>
    </location>
</feature>
<keyword evidence="2" id="KW-1003">Cell membrane</keyword>
<dbReference type="EMBL" id="PFEE01000020">
    <property type="protein sequence ID" value="PJE63873.1"/>
    <property type="molecule type" value="Genomic_DNA"/>
</dbReference>
<dbReference type="InterPro" id="IPR050297">
    <property type="entry name" value="LipidA_mod_glycosyltrf_83"/>
</dbReference>
<feature type="transmembrane region" description="Helical" evidence="8">
    <location>
        <begin position="310"/>
        <end position="328"/>
    </location>
</feature>
<dbReference type="GO" id="GO:0009103">
    <property type="term" value="P:lipopolysaccharide biosynthetic process"/>
    <property type="evidence" value="ECO:0007669"/>
    <property type="project" value="UniProtKB-ARBA"/>
</dbReference>
<keyword evidence="6 8" id="KW-1133">Transmembrane helix</keyword>
<evidence type="ECO:0000256" key="7">
    <source>
        <dbReference type="ARBA" id="ARBA00023136"/>
    </source>
</evidence>
<dbReference type="GO" id="GO:0016763">
    <property type="term" value="F:pentosyltransferase activity"/>
    <property type="evidence" value="ECO:0007669"/>
    <property type="project" value="TreeGrafter"/>
</dbReference>
<evidence type="ECO:0000256" key="4">
    <source>
        <dbReference type="ARBA" id="ARBA00022679"/>
    </source>
</evidence>
<keyword evidence="5 8" id="KW-0812">Transmembrane</keyword>
<evidence type="ECO:0000256" key="1">
    <source>
        <dbReference type="ARBA" id="ARBA00004651"/>
    </source>
</evidence>
<evidence type="ECO:0000256" key="6">
    <source>
        <dbReference type="ARBA" id="ARBA00022989"/>
    </source>
</evidence>
<gene>
    <name evidence="10" type="ORF">COU89_00905</name>
</gene>
<feature type="transmembrane region" description="Helical" evidence="8">
    <location>
        <begin position="335"/>
        <end position="353"/>
    </location>
</feature>
<sequence>MNWLKQNWLLITILLIALFFRLYRIEATMTFLEDEGRDLLIAKRMIDTSRPVLLGPQTSTGNMYLGPLYYYLITPALILFGMNPVGPAVLIALSGVVTVYLLYYLGRKWFSNQAGYLAAILFAVLPFSVAVTRASWNPNLVPLIATLMLVVYDKLVYGRATYRVWFTYGLLVGVMVQLHYMALVYCGVLSLSIAWHLRHKFAKLARGLVPALIGLVMMLLPFIIFEIRNDWVNTHALTRFLLAKEEHNIRYDPPAWLWWDKVSQTSYRLLGNSLIGSQMGAQSSAPYVVSGLIILAFMTALYTWSNKTKVYLSLAMIFLGSMAILGIYQESIHMHYLEFGLPLIILIVAGIFQPKSPKWLKWAMYFLLFIIFIFGTLRTLNYITSGATHQAEKARLVASYIVSRAGNDPYNVVSTQGMYTTPFQYYLAISENPPVNILTKRIFDICAGAPCPLDDETTTLLFLTGPGHPAITAYLGHPELNSFSGKRKIVSNEHVSLGIWVAEIVLE</sequence>
<keyword evidence="4" id="KW-0808">Transferase</keyword>
<keyword evidence="3" id="KW-0328">Glycosyltransferase</keyword>
<evidence type="ECO:0000313" key="11">
    <source>
        <dbReference type="Proteomes" id="UP000231569"/>
    </source>
</evidence>
<evidence type="ECO:0000256" key="5">
    <source>
        <dbReference type="ARBA" id="ARBA00022692"/>
    </source>
</evidence>
<feature type="transmembrane region" description="Helical" evidence="8">
    <location>
        <begin position="285"/>
        <end position="304"/>
    </location>
</feature>
<comment type="subcellular location">
    <subcellularLocation>
        <location evidence="1">Cell membrane</location>
        <topology evidence="1">Multi-pass membrane protein</topology>
    </subcellularLocation>
</comment>
<name>A0A2M8KVG7_9BACT</name>
<keyword evidence="7 8" id="KW-0472">Membrane</keyword>
<dbReference type="PANTHER" id="PTHR33908">
    <property type="entry name" value="MANNOSYLTRANSFERASE YKCB-RELATED"/>
    <property type="match status" value="1"/>
</dbReference>
<dbReference type="InterPro" id="IPR038731">
    <property type="entry name" value="RgtA/B/C-like"/>
</dbReference>
<feature type="transmembrane region" description="Helical" evidence="8">
    <location>
        <begin position="207"/>
        <end position="225"/>
    </location>
</feature>
<accession>A0A2M8KVG7</accession>
<dbReference type="PANTHER" id="PTHR33908:SF11">
    <property type="entry name" value="MEMBRANE PROTEIN"/>
    <property type="match status" value="1"/>
</dbReference>
<feature type="transmembrane region" description="Helical" evidence="8">
    <location>
        <begin position="140"/>
        <end position="157"/>
    </location>
</feature>
<comment type="caution">
    <text evidence="10">The sequence shown here is derived from an EMBL/GenBank/DDBJ whole genome shotgun (WGS) entry which is preliminary data.</text>
</comment>
<proteinExistence type="predicted"/>
<dbReference type="AlphaFoldDB" id="A0A2M8KVG7"/>
<protein>
    <recommendedName>
        <fullName evidence="9">Glycosyltransferase RgtA/B/C/D-like domain-containing protein</fullName>
    </recommendedName>
</protein>
<dbReference type="GO" id="GO:0005886">
    <property type="term" value="C:plasma membrane"/>
    <property type="evidence" value="ECO:0007669"/>
    <property type="project" value="UniProtKB-SubCell"/>
</dbReference>
<evidence type="ECO:0000313" key="10">
    <source>
        <dbReference type="EMBL" id="PJE63873.1"/>
    </source>
</evidence>
<dbReference type="Pfam" id="PF13231">
    <property type="entry name" value="PMT_2"/>
    <property type="match status" value="1"/>
</dbReference>
<feature type="domain" description="Glycosyltransferase RgtA/B/C/D-like" evidence="9">
    <location>
        <begin position="67"/>
        <end position="218"/>
    </location>
</feature>
<feature type="transmembrane region" description="Helical" evidence="8">
    <location>
        <begin position="69"/>
        <end position="102"/>
    </location>
</feature>
<feature type="transmembrane region" description="Helical" evidence="8">
    <location>
        <begin position="169"/>
        <end position="195"/>
    </location>
</feature>
<reference evidence="11" key="1">
    <citation type="submission" date="2017-09" db="EMBL/GenBank/DDBJ databases">
        <title>Depth-based differentiation of microbial function through sediment-hosted aquifers and enrichment of novel symbionts in the deep terrestrial subsurface.</title>
        <authorList>
            <person name="Probst A.J."/>
            <person name="Ladd B."/>
            <person name="Jarett J.K."/>
            <person name="Geller-Mcgrath D.E."/>
            <person name="Sieber C.M.K."/>
            <person name="Emerson J.B."/>
            <person name="Anantharaman K."/>
            <person name="Thomas B.C."/>
            <person name="Malmstrom R."/>
            <person name="Stieglmeier M."/>
            <person name="Klingl A."/>
            <person name="Woyke T."/>
            <person name="Ryan C.M."/>
            <person name="Banfield J.F."/>
        </authorList>
    </citation>
    <scope>NUCLEOTIDE SEQUENCE [LARGE SCALE GENOMIC DNA]</scope>
</reference>
<evidence type="ECO:0000256" key="3">
    <source>
        <dbReference type="ARBA" id="ARBA00022676"/>
    </source>
</evidence>
<evidence type="ECO:0000259" key="9">
    <source>
        <dbReference type="Pfam" id="PF13231"/>
    </source>
</evidence>
<dbReference type="Proteomes" id="UP000231569">
    <property type="component" value="Unassembled WGS sequence"/>
</dbReference>